<dbReference type="EMBL" id="MN739089">
    <property type="protein sequence ID" value="QHS87909.1"/>
    <property type="molecule type" value="Genomic_DNA"/>
</dbReference>
<evidence type="ECO:0000259" key="1">
    <source>
        <dbReference type="PROSITE" id="PS50157"/>
    </source>
</evidence>
<dbReference type="PROSITE" id="PS50157">
    <property type="entry name" value="ZINC_FINGER_C2H2_2"/>
    <property type="match status" value="1"/>
</dbReference>
<dbReference type="InterPro" id="IPR013087">
    <property type="entry name" value="Znf_C2H2_type"/>
</dbReference>
<feature type="domain" description="C2H2-type" evidence="1">
    <location>
        <begin position="54"/>
        <end position="81"/>
    </location>
</feature>
<sequence>MEKSQKIPKIYTCSDCSYSTRNKKDLAKHYETIKHKNNIGRTNSNEKIPELSCFNCGHCGKSYKAKSSLWYHTKKCTSESKIDETKSEDYVVITELLKQNHDLQKQIIEISKERKQYITNTTNHTKTFNLNVFLNETCKDAINLMDFVNSLQLKLSDFEATGRLGYVEGISKIIVNGLKQMDVHKRPIHCTDSKRETMYVKDQDVWEKENGDKSRLTKAVKIIADKNLQQTQEWIKAHPECAVNNTPENDNFVNIMLAVLGGQTEEEDNKNREKILRNIAREVSIDKTNPSDTIL</sequence>
<reference evidence="2" key="1">
    <citation type="journal article" date="2020" name="Nature">
        <title>Giant virus diversity and host interactions through global metagenomics.</title>
        <authorList>
            <person name="Schulz F."/>
            <person name="Roux S."/>
            <person name="Paez-Espino D."/>
            <person name="Jungbluth S."/>
            <person name="Walsh D.A."/>
            <person name="Denef V.J."/>
            <person name="McMahon K.D."/>
            <person name="Konstantinidis K.T."/>
            <person name="Eloe-Fadrosh E.A."/>
            <person name="Kyrpides N.C."/>
            <person name="Woyke T."/>
        </authorList>
    </citation>
    <scope>NUCLEOTIDE SEQUENCE</scope>
    <source>
        <strain evidence="2">GVMAG-M-3300010158-13</strain>
    </source>
</reference>
<dbReference type="AlphaFoldDB" id="A0A6C0B8N7"/>
<organism evidence="2">
    <name type="scientific">viral metagenome</name>
    <dbReference type="NCBI Taxonomy" id="1070528"/>
    <lineage>
        <taxon>unclassified sequences</taxon>
        <taxon>metagenomes</taxon>
        <taxon>organismal metagenomes</taxon>
    </lineage>
</organism>
<dbReference type="InterPro" id="IPR036236">
    <property type="entry name" value="Znf_C2H2_sf"/>
</dbReference>
<dbReference type="Gene3D" id="3.30.160.60">
    <property type="entry name" value="Classic Zinc Finger"/>
    <property type="match status" value="1"/>
</dbReference>
<name>A0A6C0B8N7_9ZZZZ</name>
<dbReference type="SMART" id="SM00355">
    <property type="entry name" value="ZnF_C2H2"/>
    <property type="match status" value="2"/>
</dbReference>
<accession>A0A6C0B8N7</accession>
<proteinExistence type="predicted"/>
<evidence type="ECO:0000313" key="2">
    <source>
        <dbReference type="EMBL" id="QHS87909.1"/>
    </source>
</evidence>
<dbReference type="Pfam" id="PF00096">
    <property type="entry name" value="zf-C2H2"/>
    <property type="match status" value="2"/>
</dbReference>
<dbReference type="SUPFAM" id="SSF57667">
    <property type="entry name" value="beta-beta-alpha zinc fingers"/>
    <property type="match status" value="1"/>
</dbReference>
<protein>
    <recommendedName>
        <fullName evidence="1">C2H2-type domain-containing protein</fullName>
    </recommendedName>
</protein>